<feature type="compositionally biased region" description="Low complexity" evidence="2">
    <location>
        <begin position="491"/>
        <end position="504"/>
    </location>
</feature>
<sequence>MTAPVQETTQHTGELATALFKIEQLQESIQDLQREDRGWTQLTMQGERDMSREGIIAHAEQHRVMAIANPLIRRGLHLVSAYVFGQGVGTSTDDEATNGVVQDWLDDPSVRKVFSGAQAQERNQIALGTDGNVFFALPTNPMSGEVTIRDIPMEEITGMITAPGDRETVQFYVRQWSEYVPEAGRTMVRKAAYPALRHAPRTRHRRVTVGPNETAPVQWDTPVYHVAVNQLKGQQWGTADAFSAVGWARMYSEFLHDWHRLVKALSRIAWKATGKNASQSQQMRAQMAGLDANGAGGSAVLTGDTDLVPMPKTGATIDSESARPIATMVAAALGLPVTTLMSDPGQTGARAVAETLNLPTRLIMEAKQEVWREARRQILEYVMLQAAVAPQGRLRKYRRHVVQVGDHRRVEWPGGEGTLTIAFPPLDDTPVETLTQAIAQADATEKMPPATTMRLLLRALRVRDVDEIVSQFTDDAGNFIHPQATVEQAEGAAAMRAARAGRSGNLNQRE</sequence>
<dbReference type="EMBL" id="JAGINX010000002">
    <property type="protein sequence ID" value="MBP2319573.1"/>
    <property type="molecule type" value="Genomic_DNA"/>
</dbReference>
<evidence type="ECO:0000256" key="2">
    <source>
        <dbReference type="SAM" id="MobiDB-lite"/>
    </source>
</evidence>
<gene>
    <name evidence="3" type="ORF">JOF45_002656</name>
</gene>
<keyword evidence="4" id="KW-1185">Reference proteome</keyword>
<comment type="caution">
    <text evidence="3">The sequence shown here is derived from an EMBL/GenBank/DDBJ whole genome shotgun (WGS) entry which is preliminary data.</text>
</comment>
<accession>A0ABS4T573</accession>
<keyword evidence="1" id="KW-0175">Coiled coil</keyword>
<proteinExistence type="predicted"/>
<protein>
    <recommendedName>
        <fullName evidence="5">Portal protein</fullName>
    </recommendedName>
</protein>
<name>A0ABS4T573_9MICC</name>
<dbReference type="Proteomes" id="UP001519331">
    <property type="component" value="Unassembled WGS sequence"/>
</dbReference>
<feature type="region of interest" description="Disordered" evidence="2">
    <location>
        <begin position="491"/>
        <end position="510"/>
    </location>
</feature>
<evidence type="ECO:0008006" key="5">
    <source>
        <dbReference type="Google" id="ProtNLM"/>
    </source>
</evidence>
<organism evidence="3 4">
    <name type="scientific">Nesterenkonia lacusekhoensis</name>
    <dbReference type="NCBI Taxonomy" id="150832"/>
    <lineage>
        <taxon>Bacteria</taxon>
        <taxon>Bacillati</taxon>
        <taxon>Actinomycetota</taxon>
        <taxon>Actinomycetes</taxon>
        <taxon>Micrococcales</taxon>
        <taxon>Micrococcaceae</taxon>
        <taxon>Nesterenkonia</taxon>
    </lineage>
</organism>
<evidence type="ECO:0000313" key="3">
    <source>
        <dbReference type="EMBL" id="MBP2319573.1"/>
    </source>
</evidence>
<feature type="coiled-coil region" evidence="1">
    <location>
        <begin position="15"/>
        <end position="42"/>
    </location>
</feature>
<evidence type="ECO:0000313" key="4">
    <source>
        <dbReference type="Proteomes" id="UP001519331"/>
    </source>
</evidence>
<dbReference type="RefSeq" id="WP_210051530.1">
    <property type="nucleotide sequence ID" value="NZ_JAGINX010000002.1"/>
</dbReference>
<reference evidence="3 4" key="1">
    <citation type="submission" date="2021-03" db="EMBL/GenBank/DDBJ databases">
        <title>Sequencing the genomes of 1000 actinobacteria strains.</title>
        <authorList>
            <person name="Klenk H.-P."/>
        </authorList>
    </citation>
    <scope>NUCLEOTIDE SEQUENCE [LARGE SCALE GENOMIC DNA]</scope>
    <source>
        <strain evidence="3 4">DSM 12544</strain>
    </source>
</reference>
<evidence type="ECO:0000256" key="1">
    <source>
        <dbReference type="SAM" id="Coils"/>
    </source>
</evidence>